<proteinExistence type="predicted"/>
<protein>
    <recommendedName>
        <fullName evidence="3">DUF4192 domain-containing protein</fullName>
    </recommendedName>
</protein>
<reference evidence="1 2" key="1">
    <citation type="submission" date="2020-07" db="EMBL/GenBank/DDBJ databases">
        <title>Sequencing the genomes of 1000 actinobacteria strains.</title>
        <authorList>
            <person name="Klenk H.-P."/>
        </authorList>
    </citation>
    <scope>NUCLEOTIDE SEQUENCE [LARGE SCALE GENOMIC DNA]</scope>
    <source>
        <strain evidence="1 2">CXB654</strain>
    </source>
</reference>
<name>A0A852TRU7_9ACTN</name>
<dbReference type="AlphaFoldDB" id="A0A852TRU7"/>
<dbReference type="EMBL" id="JACCCC010000001">
    <property type="protein sequence ID" value="NYE46291.1"/>
    <property type="molecule type" value="Genomic_DNA"/>
</dbReference>
<keyword evidence="2" id="KW-1185">Reference proteome</keyword>
<evidence type="ECO:0000313" key="2">
    <source>
        <dbReference type="Proteomes" id="UP000589036"/>
    </source>
</evidence>
<evidence type="ECO:0000313" key="1">
    <source>
        <dbReference type="EMBL" id="NYE46291.1"/>
    </source>
</evidence>
<accession>A0A852TRU7</accession>
<dbReference type="RefSeq" id="WP_179642422.1">
    <property type="nucleotide sequence ID" value="NZ_BAAAYY010000022.1"/>
</dbReference>
<gene>
    <name evidence="1" type="ORF">HDA32_001411</name>
</gene>
<dbReference type="InterPro" id="IPR025447">
    <property type="entry name" value="DUF4192"/>
</dbReference>
<organism evidence="1 2">
    <name type="scientific">Spinactinospora alkalitolerans</name>
    <dbReference type="NCBI Taxonomy" id="687207"/>
    <lineage>
        <taxon>Bacteria</taxon>
        <taxon>Bacillati</taxon>
        <taxon>Actinomycetota</taxon>
        <taxon>Actinomycetes</taxon>
        <taxon>Streptosporangiales</taxon>
        <taxon>Nocardiopsidaceae</taxon>
        <taxon>Spinactinospora</taxon>
    </lineage>
</organism>
<dbReference type="Proteomes" id="UP000589036">
    <property type="component" value="Unassembled WGS sequence"/>
</dbReference>
<sequence>MVTNGDSRPNPVLTLSTPTDIIAAIPFLLGFHPGDDVIVIGLGGRSARVRLTTRCDLPADPAAAAQLASTLIAPLGRQGCDRVLAVGYGPAERVTPCLEAVREILAGSGVRVAEALRVQGGRYWSHLCGSPRCCPPGGTAYDVGSSAVPAGAVAAGLTARRDREDLAASIAPIGGRGRADMERATLRAETRCARLWGRSDPGGHAAFEIAVRAEGVRTVRRVVAAALGGDPPEAPDTIAWLGVLLLSLRVRDEAWAHIRRERAQAHVLLWRHVLRRIEPPYSAAPGSLLAFAAWLSGDGVLADLALDRVDAAVPGYSMAELIRQALRCGVSPGDWRHFTPEWLEGRAPVAEQDGG</sequence>
<dbReference type="Pfam" id="PF13830">
    <property type="entry name" value="DUF4192"/>
    <property type="match status" value="1"/>
</dbReference>
<comment type="caution">
    <text evidence="1">The sequence shown here is derived from an EMBL/GenBank/DDBJ whole genome shotgun (WGS) entry which is preliminary data.</text>
</comment>
<evidence type="ECO:0008006" key="3">
    <source>
        <dbReference type="Google" id="ProtNLM"/>
    </source>
</evidence>